<dbReference type="EMBL" id="LNYA01000027">
    <property type="protein sequence ID" value="KTC97161.1"/>
    <property type="molecule type" value="Genomic_DNA"/>
</dbReference>
<comment type="caution">
    <text evidence="1">The sequence shown here is derived from an EMBL/GenBank/DDBJ whole genome shotgun (WGS) entry which is preliminary data.</text>
</comment>
<sequence>MNRDNRKKNRHAIFSVGILLISLTLGGCLDLATTRSTIAGKASGDNLAASVYVMRGGLGGIFSTGMNQLQATLEKNYQIKTESTVWFRSSELGRSIVRQYRAGNLHRPIILVGHSLGANDQIKVARILYAANIPVDLLITVDAVSPLAVPPNVKHVINLYKPSFVPLFSGLRVKVLDPKHTQVDNINVTTLNNVGVNHFTIEKNKEIQQLMLNNILAVMHKPQTARQH</sequence>
<dbReference type="Proteomes" id="UP000054773">
    <property type="component" value="Unassembled WGS sequence"/>
</dbReference>
<dbReference type="OrthoDB" id="5293296at2"/>
<reference evidence="1 2" key="1">
    <citation type="submission" date="2015-11" db="EMBL/GenBank/DDBJ databases">
        <title>Genomic analysis of 38 Legionella species identifies large and diverse effector repertoires.</title>
        <authorList>
            <person name="Burstein D."/>
            <person name="Amaro F."/>
            <person name="Zusman T."/>
            <person name="Lifshitz Z."/>
            <person name="Cohen O."/>
            <person name="Gilbert J.A."/>
            <person name="Pupko T."/>
            <person name="Shuman H.A."/>
            <person name="Segal G."/>
        </authorList>
    </citation>
    <scope>NUCLEOTIDE SEQUENCE [LARGE SCALE GENOMIC DNA]</scope>
    <source>
        <strain evidence="1 2">SE-32A-C8</strain>
    </source>
</reference>
<protein>
    <recommendedName>
        <fullName evidence="3">Thioesterase domain-containing protein</fullName>
    </recommendedName>
</protein>
<dbReference type="STRING" id="448.Lery_1726"/>
<keyword evidence="2" id="KW-1185">Reference proteome</keyword>
<evidence type="ECO:0000313" key="2">
    <source>
        <dbReference type="Proteomes" id="UP000054773"/>
    </source>
</evidence>
<gene>
    <name evidence="1" type="ORF">Lery_1726</name>
</gene>
<dbReference type="SUPFAM" id="SSF53474">
    <property type="entry name" value="alpha/beta-Hydrolases"/>
    <property type="match status" value="1"/>
</dbReference>
<dbReference type="RefSeq" id="WP_058526872.1">
    <property type="nucleotide sequence ID" value="NZ_CAAAHY010000041.1"/>
</dbReference>
<dbReference type="AlphaFoldDB" id="A0A0W0TNK8"/>
<dbReference type="Gene3D" id="3.40.50.1820">
    <property type="entry name" value="alpha/beta hydrolase"/>
    <property type="match status" value="1"/>
</dbReference>
<dbReference type="PATRIC" id="fig|448.7.peg.1806"/>
<accession>A0A0W0TNK8</accession>
<organism evidence="1 2">
    <name type="scientific">Legionella erythra</name>
    <dbReference type="NCBI Taxonomy" id="448"/>
    <lineage>
        <taxon>Bacteria</taxon>
        <taxon>Pseudomonadati</taxon>
        <taxon>Pseudomonadota</taxon>
        <taxon>Gammaproteobacteria</taxon>
        <taxon>Legionellales</taxon>
        <taxon>Legionellaceae</taxon>
        <taxon>Legionella</taxon>
    </lineage>
</organism>
<dbReference type="PROSITE" id="PS51257">
    <property type="entry name" value="PROKAR_LIPOPROTEIN"/>
    <property type="match status" value="1"/>
</dbReference>
<evidence type="ECO:0008006" key="3">
    <source>
        <dbReference type="Google" id="ProtNLM"/>
    </source>
</evidence>
<dbReference type="InterPro" id="IPR029058">
    <property type="entry name" value="AB_hydrolase_fold"/>
</dbReference>
<name>A0A0W0TNK8_LEGER</name>
<proteinExistence type="predicted"/>
<evidence type="ECO:0000313" key="1">
    <source>
        <dbReference type="EMBL" id="KTC97161.1"/>
    </source>
</evidence>